<comment type="similarity">
    <text evidence="1">Belongs to the carnitine/choline acetyltransferase family.</text>
</comment>
<keyword evidence="4" id="KW-0472">Membrane</keyword>
<dbReference type="Gene3D" id="3.30.559.70">
    <property type="entry name" value="Choline/Carnitine o-acyltransferase, domain 2"/>
    <property type="match status" value="1"/>
</dbReference>
<dbReference type="eggNOG" id="KOG3716">
    <property type="taxonomic scope" value="Eukaryota"/>
</dbReference>
<dbReference type="InterPro" id="IPR000542">
    <property type="entry name" value="Carn_acyl_trans"/>
</dbReference>
<evidence type="ECO:0000313" key="6">
    <source>
        <dbReference type="Ensembl" id="ENSCSAVP00000011980.1"/>
    </source>
</evidence>
<dbReference type="InParanoid" id="H2Z318"/>
<dbReference type="HOGENOM" id="CLU_867508_0_0_1"/>
<dbReference type="SUPFAM" id="SSF52777">
    <property type="entry name" value="CoA-dependent acyltransferases"/>
    <property type="match status" value="1"/>
</dbReference>
<dbReference type="InterPro" id="IPR023213">
    <property type="entry name" value="CAT-like_dom_sf"/>
</dbReference>
<dbReference type="STRING" id="51511.ENSCSAVP00000011980"/>
<dbReference type="InterPro" id="IPR042231">
    <property type="entry name" value="Cho/carn_acyl_trans_2"/>
</dbReference>
<dbReference type="PANTHER" id="PTHR22589:SF113">
    <property type="entry name" value="CARNITINE O-PALMITOYLTRANSFERASE 1, LIVER ISOFORM-LIKE"/>
    <property type="match status" value="1"/>
</dbReference>
<dbReference type="AlphaFoldDB" id="H2Z318"/>
<reference evidence="7" key="1">
    <citation type="submission" date="2003-08" db="EMBL/GenBank/DDBJ databases">
        <authorList>
            <person name="Birren B."/>
            <person name="Nusbaum C."/>
            <person name="Abebe A."/>
            <person name="Abouelleil A."/>
            <person name="Adekoya E."/>
            <person name="Ait-zahra M."/>
            <person name="Allen N."/>
            <person name="Allen T."/>
            <person name="An P."/>
            <person name="Anderson M."/>
            <person name="Anderson S."/>
            <person name="Arachchi H."/>
            <person name="Armbruster J."/>
            <person name="Bachantsang P."/>
            <person name="Baldwin J."/>
            <person name="Barry A."/>
            <person name="Bayul T."/>
            <person name="Blitshsteyn B."/>
            <person name="Bloom T."/>
            <person name="Blye J."/>
            <person name="Boguslavskiy L."/>
            <person name="Borowsky M."/>
            <person name="Boukhgalter B."/>
            <person name="Brunache A."/>
            <person name="Butler J."/>
            <person name="Calixte N."/>
            <person name="Calvo S."/>
            <person name="Camarata J."/>
            <person name="Campo K."/>
            <person name="Chang J."/>
            <person name="Cheshatsang Y."/>
            <person name="Citroen M."/>
            <person name="Collymore A."/>
            <person name="Considine T."/>
            <person name="Cook A."/>
            <person name="Cooke P."/>
            <person name="Corum B."/>
            <person name="Cuomo C."/>
            <person name="David R."/>
            <person name="Dawoe T."/>
            <person name="Degray S."/>
            <person name="Dodge S."/>
            <person name="Dooley K."/>
            <person name="Dorje P."/>
            <person name="Dorjee K."/>
            <person name="Dorris L."/>
            <person name="Duffey N."/>
            <person name="Dupes A."/>
            <person name="Elkins T."/>
            <person name="Engels R."/>
            <person name="Erickson J."/>
            <person name="Farina A."/>
            <person name="Faro S."/>
            <person name="Ferreira P."/>
            <person name="Fischer H."/>
            <person name="Fitzgerald M."/>
            <person name="Foley K."/>
            <person name="Gage D."/>
            <person name="Galagan J."/>
            <person name="Gearin G."/>
            <person name="Gnerre S."/>
            <person name="Gnirke A."/>
            <person name="Goyette A."/>
            <person name="Graham J."/>
            <person name="Grandbois E."/>
            <person name="Gyaltsen K."/>
            <person name="Hafez N."/>
            <person name="Hagopian D."/>
            <person name="Hagos B."/>
            <person name="Hall J."/>
            <person name="Hatcher B."/>
            <person name="Heller A."/>
            <person name="Higgins H."/>
            <person name="Honan T."/>
            <person name="Horn A."/>
            <person name="Houde N."/>
            <person name="Hughes L."/>
            <person name="Hulme W."/>
            <person name="Husby E."/>
            <person name="Iliev I."/>
            <person name="Jaffe D."/>
            <person name="Jones C."/>
            <person name="Kamal M."/>
            <person name="Kamat A."/>
            <person name="Kamvysselis M."/>
            <person name="Karlsson E."/>
            <person name="Kells C."/>
            <person name="Kieu A."/>
            <person name="Kisner P."/>
            <person name="Kodira C."/>
            <person name="Kulbokas E."/>
            <person name="Labutti K."/>
            <person name="Lama D."/>
            <person name="Landers T."/>
            <person name="Leger J."/>
            <person name="Levine S."/>
            <person name="Lewis D."/>
            <person name="Lewis T."/>
            <person name="Lindblad-toh K."/>
            <person name="Liu X."/>
            <person name="Lokyitsang T."/>
            <person name="Lokyitsang Y."/>
            <person name="Lucien O."/>
            <person name="Lui A."/>
            <person name="Ma L.J."/>
            <person name="Mabbitt R."/>
            <person name="Macdonald J."/>
            <person name="Maclean C."/>
            <person name="Major J."/>
            <person name="Manning J."/>
            <person name="Marabella R."/>
            <person name="Maru K."/>
            <person name="Matthews C."/>
            <person name="Mauceli E."/>
            <person name="Mccarthy M."/>
            <person name="Mcdonough S."/>
            <person name="Mcghee T."/>
            <person name="Meldrim J."/>
            <person name="Meneus L."/>
            <person name="Mesirov J."/>
            <person name="Mihalev A."/>
            <person name="Mihova T."/>
            <person name="Mikkelsen T."/>
            <person name="Mlenga V."/>
            <person name="Moru K."/>
            <person name="Mozes J."/>
            <person name="Mulrain L."/>
            <person name="Munson G."/>
            <person name="Naylor J."/>
            <person name="Newes C."/>
            <person name="Nguyen C."/>
            <person name="Nguyen N."/>
            <person name="Nguyen T."/>
            <person name="Nicol R."/>
            <person name="Nielsen C."/>
            <person name="Nizzari M."/>
            <person name="Norbu C."/>
            <person name="Norbu N."/>
            <person name="O'donnell P."/>
            <person name="Okoawo O."/>
            <person name="O'leary S."/>
            <person name="Omotosho B."/>
            <person name="O'neill K."/>
            <person name="Osman S."/>
            <person name="Parker S."/>
            <person name="Perrin D."/>
            <person name="Phunkhang P."/>
            <person name="Piqani B."/>
            <person name="Purcell S."/>
            <person name="Rachupka T."/>
            <person name="Ramasamy U."/>
            <person name="Rameau R."/>
            <person name="Ray V."/>
            <person name="Raymond C."/>
            <person name="Retta R."/>
            <person name="Richardson S."/>
            <person name="Rise C."/>
            <person name="Rodriguez J."/>
            <person name="Rogers J."/>
            <person name="Rogov P."/>
            <person name="Rutman M."/>
            <person name="Schupbach R."/>
            <person name="Seaman C."/>
            <person name="Settipalli S."/>
            <person name="Sharpe T."/>
            <person name="Sheridan J."/>
            <person name="Sherpa N."/>
            <person name="Shi J."/>
            <person name="Smirnov S."/>
            <person name="Smith C."/>
            <person name="Sougnez C."/>
            <person name="Spencer B."/>
            <person name="Stalker J."/>
            <person name="Stange-thomann N."/>
            <person name="Stavropoulos S."/>
            <person name="Stetson K."/>
            <person name="Stone C."/>
            <person name="Stone S."/>
            <person name="Stubbs M."/>
            <person name="Talamas J."/>
            <person name="Tchuinga P."/>
            <person name="Tenzing P."/>
            <person name="Tesfaye S."/>
            <person name="Theodore J."/>
            <person name="Thoulutsang Y."/>
            <person name="Topham K."/>
            <person name="Towey S."/>
            <person name="Tsamla T."/>
            <person name="Tsomo N."/>
            <person name="Vallee D."/>
            <person name="Vassiliev H."/>
            <person name="Venkataraman V."/>
            <person name="Vinson J."/>
            <person name="Vo A."/>
            <person name="Wade C."/>
            <person name="Wang S."/>
            <person name="Wangchuk T."/>
            <person name="Wangdi T."/>
            <person name="Whittaker C."/>
            <person name="Wilkinson J."/>
            <person name="Wu Y."/>
            <person name="Wyman D."/>
            <person name="Yadav S."/>
            <person name="Yang S."/>
            <person name="Yang X."/>
            <person name="Yeager S."/>
            <person name="Yee E."/>
            <person name="Young G."/>
            <person name="Zainoun J."/>
            <person name="Zembeck L."/>
            <person name="Zimmer A."/>
            <person name="Zody M."/>
            <person name="Lander E."/>
        </authorList>
    </citation>
    <scope>NUCLEOTIDE SEQUENCE [LARGE SCALE GENOMIC DNA]</scope>
</reference>
<keyword evidence="2" id="KW-0808">Transferase</keyword>
<dbReference type="Pfam" id="PF00755">
    <property type="entry name" value="Carn_acyltransf"/>
    <property type="match status" value="1"/>
</dbReference>
<feature type="transmembrane region" description="Helical" evidence="4">
    <location>
        <begin position="37"/>
        <end position="57"/>
    </location>
</feature>
<dbReference type="Proteomes" id="UP000007875">
    <property type="component" value="Unassembled WGS sequence"/>
</dbReference>
<keyword evidence="7" id="KW-1185">Reference proteome</keyword>
<name>H2Z318_CIOSA</name>
<proteinExistence type="inferred from homology"/>
<protein>
    <recommendedName>
        <fullName evidence="5">Choline/carnitine acyltransferase domain-containing protein</fullName>
    </recommendedName>
</protein>
<dbReference type="GeneTree" id="ENSGT01150000286917"/>
<evidence type="ECO:0000313" key="7">
    <source>
        <dbReference type="Proteomes" id="UP000007875"/>
    </source>
</evidence>
<reference evidence="6" key="3">
    <citation type="submission" date="2025-09" db="UniProtKB">
        <authorList>
            <consortium name="Ensembl"/>
        </authorList>
    </citation>
    <scope>IDENTIFICATION</scope>
</reference>
<feature type="transmembrane region" description="Helical" evidence="4">
    <location>
        <begin position="12"/>
        <end position="31"/>
    </location>
</feature>
<keyword evidence="4" id="KW-1133">Transmembrane helix</keyword>
<reference evidence="6" key="2">
    <citation type="submission" date="2025-08" db="UniProtKB">
        <authorList>
            <consortium name="Ensembl"/>
        </authorList>
    </citation>
    <scope>IDENTIFICATION</scope>
</reference>
<feature type="domain" description="Choline/carnitine acyltransferase" evidence="5">
    <location>
        <begin position="108"/>
        <end position="315"/>
    </location>
</feature>
<organism evidence="6 7">
    <name type="scientific">Ciona savignyi</name>
    <name type="common">Pacific transparent sea squirt</name>
    <dbReference type="NCBI Taxonomy" id="51511"/>
    <lineage>
        <taxon>Eukaryota</taxon>
        <taxon>Metazoa</taxon>
        <taxon>Chordata</taxon>
        <taxon>Tunicata</taxon>
        <taxon>Ascidiacea</taxon>
        <taxon>Phlebobranchia</taxon>
        <taxon>Cionidae</taxon>
        <taxon>Ciona</taxon>
    </lineage>
</organism>
<dbReference type="GO" id="GO:0004095">
    <property type="term" value="F:carnitine O-palmitoyltransferase activity"/>
    <property type="evidence" value="ECO:0007669"/>
    <property type="project" value="TreeGrafter"/>
</dbReference>
<dbReference type="Ensembl" id="ENSCSAVT00000012119.1">
    <property type="protein sequence ID" value="ENSCSAVP00000011980.1"/>
    <property type="gene ID" value="ENSCSAVG00000007041.1"/>
</dbReference>
<evidence type="ECO:0000256" key="4">
    <source>
        <dbReference type="SAM" id="Phobius"/>
    </source>
</evidence>
<evidence type="ECO:0000259" key="5">
    <source>
        <dbReference type="Pfam" id="PF00755"/>
    </source>
</evidence>
<keyword evidence="4" id="KW-0812">Transmembrane</keyword>
<accession>H2Z318</accession>
<dbReference type="Gene3D" id="3.30.559.10">
    <property type="entry name" value="Chloramphenicol acetyltransferase-like domain"/>
    <property type="match status" value="1"/>
</dbReference>
<dbReference type="GO" id="GO:0009437">
    <property type="term" value="P:carnitine metabolic process"/>
    <property type="evidence" value="ECO:0007669"/>
    <property type="project" value="TreeGrafter"/>
</dbReference>
<evidence type="ECO:0000256" key="2">
    <source>
        <dbReference type="ARBA" id="ARBA00022679"/>
    </source>
</evidence>
<dbReference type="PANTHER" id="PTHR22589">
    <property type="entry name" value="CARNITINE O-ACYLTRANSFERASE"/>
    <property type="match status" value="1"/>
</dbReference>
<dbReference type="GO" id="GO:0005739">
    <property type="term" value="C:mitochondrion"/>
    <property type="evidence" value="ECO:0007669"/>
    <property type="project" value="TreeGrafter"/>
</dbReference>
<evidence type="ECO:0000256" key="1">
    <source>
        <dbReference type="ARBA" id="ARBA00005232"/>
    </source>
</evidence>
<keyword evidence="3" id="KW-0012">Acyltransferase</keyword>
<evidence type="ECO:0000256" key="3">
    <source>
        <dbReference type="ARBA" id="ARBA00023315"/>
    </source>
</evidence>
<dbReference type="GO" id="GO:0006631">
    <property type="term" value="P:fatty acid metabolic process"/>
    <property type="evidence" value="ECO:0007669"/>
    <property type="project" value="TreeGrafter"/>
</dbReference>
<sequence length="321" mass="37528">MANQTWNITMGFIIPIVLGIFTISLFPEFLAQNKTTLMFFVIGTALAFGYFFVVKVLRWEIIRKLLEYREWMYDRNSFKTKAWGVTLKLLMPKKIKLFQMEKYLPKYPLPKLEVTCKKTLTMVKPLLSDAEYLKVVEAMEDFLKEEGPKLQKVLEKRYDEHENWLAELWNKYLYLGSRGPLPVHSNYCCLGDKLFEYDDPRSNQVSKMANFMYYYMEYLGKINNGSLAGLMIQNLVPICCDRYRYLCATTRIPGESIDELKRFPNSTHVVVFRKGLMYKVDMKSVDSDGKFTFLTPSEIQGQLEFIMADADRVTSNSKSDI</sequence>
<dbReference type="InterPro" id="IPR039551">
    <property type="entry name" value="Cho/carn_acyl_trans"/>
</dbReference>